<evidence type="ECO:0000313" key="2">
    <source>
        <dbReference type="Proteomes" id="UP000768646"/>
    </source>
</evidence>
<name>A0ACB7CB27_9ASCO</name>
<reference evidence="1 2" key="1">
    <citation type="journal article" date="2021" name="Commun. Biol.">
        <title>Genomic insights into the host specific adaptation of the Pneumocystis genus.</title>
        <authorList>
            <person name="Cisse O.H."/>
            <person name="Ma L."/>
            <person name="Dekker J.P."/>
            <person name="Khil P.P."/>
            <person name="Youn J.-H."/>
            <person name="Brenchley J.M."/>
            <person name="Blair R."/>
            <person name="Pahar B."/>
            <person name="Chabe M."/>
            <person name="Van Rompay K.K.A."/>
            <person name="Keesler R."/>
            <person name="Sukura A."/>
            <person name="Hirsch V."/>
            <person name="Kutty G."/>
            <person name="Liu Y."/>
            <person name="Peng L."/>
            <person name="Chen J."/>
            <person name="Song J."/>
            <person name="Weissenbacher-Lang C."/>
            <person name="Xu J."/>
            <person name="Upham N.S."/>
            <person name="Stajich J.E."/>
            <person name="Cuomo C.A."/>
            <person name="Cushion M.T."/>
            <person name="Kovacs J.A."/>
        </authorList>
    </citation>
    <scope>NUCLEOTIDE SEQUENCE [LARGE SCALE GENOMIC DNA]</scope>
    <source>
        <strain evidence="1 2">RABM</strain>
    </source>
</reference>
<accession>A0ACB7CB27</accession>
<dbReference type="EMBL" id="JABTEG010000009">
    <property type="protein sequence ID" value="KAG4304267.1"/>
    <property type="molecule type" value="Genomic_DNA"/>
</dbReference>
<keyword evidence="2" id="KW-1185">Reference proteome</keyword>
<organism evidence="1 2">
    <name type="scientific">Pneumocystis oryctolagi</name>
    <dbReference type="NCBI Taxonomy" id="42067"/>
    <lineage>
        <taxon>Eukaryota</taxon>
        <taxon>Fungi</taxon>
        <taxon>Dikarya</taxon>
        <taxon>Ascomycota</taxon>
        <taxon>Taphrinomycotina</taxon>
        <taxon>Pneumocystomycetes</taxon>
        <taxon>Pneumocystaceae</taxon>
        <taxon>Pneumocystis</taxon>
    </lineage>
</organism>
<dbReference type="Proteomes" id="UP000768646">
    <property type="component" value="Unassembled WGS sequence"/>
</dbReference>
<comment type="caution">
    <text evidence="1">The sequence shown here is derived from an EMBL/GenBank/DDBJ whole genome shotgun (WGS) entry which is preliminary data.</text>
</comment>
<evidence type="ECO:0000313" key="1">
    <source>
        <dbReference type="EMBL" id="KAG4304267.1"/>
    </source>
</evidence>
<sequence length="262" mass="29687">MEQEEQNQEQEQNQEKEQEQKKLHPEDEKSGSVSAELSTLPPSETVYVRNLSEKIKIPALKESLRTIFSTYGTILDIVAHKNIRMRGQAFIIFDSIDSAKKAVSDVQAFTLFDKPMVLQYSKTKSDIIVKRHGTLEEFEEHKRRRLEKKAQLKPVQTKKQTSSHAAKKSSSKKNPKQRAIPDEHLPPNKILFLQKLPENITAEILSAIFGRFLGFKEVRMVPGRPGIAFVEYETDEDAVVAKHGTVGMSLSGTVISVNFGRK</sequence>
<proteinExistence type="predicted"/>
<gene>
    <name evidence="1" type="ORF">PORY_002242</name>
</gene>
<protein>
    <submittedName>
        <fullName evidence="1">Uncharacterized protein</fullName>
    </submittedName>
</protein>